<dbReference type="HOGENOM" id="CLU_019824_4_1_9"/>
<organism evidence="9 10">
    <name type="scientific">Halanaerobium hydrogeniformans</name>
    <name type="common">Halanaerobium sp. (strain sapolanicus)</name>
    <dbReference type="NCBI Taxonomy" id="656519"/>
    <lineage>
        <taxon>Bacteria</taxon>
        <taxon>Bacillati</taxon>
        <taxon>Bacillota</taxon>
        <taxon>Clostridia</taxon>
        <taxon>Halanaerobiales</taxon>
        <taxon>Halanaerobiaceae</taxon>
        <taxon>Halanaerobium</taxon>
    </lineage>
</organism>
<dbReference type="eggNOG" id="COG1593">
    <property type="taxonomic scope" value="Bacteria"/>
</dbReference>
<gene>
    <name evidence="9" type="ordered locus">Halsa_0567</name>
</gene>
<dbReference type="GO" id="GO:0022857">
    <property type="term" value="F:transmembrane transporter activity"/>
    <property type="evidence" value="ECO:0007669"/>
    <property type="project" value="TreeGrafter"/>
</dbReference>
<dbReference type="OrthoDB" id="9772674at2"/>
<dbReference type="GO" id="GO:0005886">
    <property type="term" value="C:plasma membrane"/>
    <property type="evidence" value="ECO:0007669"/>
    <property type="project" value="UniProtKB-SubCell"/>
</dbReference>
<reference evidence="9 10" key="2">
    <citation type="journal article" date="2011" name="J. Bacteriol.">
        <title>Complete Genome Sequence of the Haloalkaliphilic, Hydrogen Producing Halanaerobium hydrogenoformans.</title>
        <authorList>
            <person name="Brown S.D."/>
            <person name="Begemann M.B."/>
            <person name="Mormile M.R."/>
            <person name="Wall J.D."/>
            <person name="Han C.S."/>
            <person name="Goodwin L.A."/>
            <person name="Pitluck S."/>
            <person name="Land M.L."/>
            <person name="Hauser L.J."/>
            <person name="Elias D.A."/>
        </authorList>
    </citation>
    <scope>NUCLEOTIDE SEQUENCE [LARGE SCALE GENOMIC DNA]</scope>
    <source>
        <strain evidence="10">sapolanicus</strain>
    </source>
</reference>
<reference evidence="9 10" key="1">
    <citation type="submission" date="2010-11" db="EMBL/GenBank/DDBJ databases">
        <title>Complete sequence of Halanaerobium sp. sapolanicus.</title>
        <authorList>
            <consortium name="US DOE Joint Genome Institute"/>
            <person name="Lucas S."/>
            <person name="Copeland A."/>
            <person name="Lapidus A."/>
            <person name="Cheng J.-F."/>
            <person name="Bruce D."/>
            <person name="Goodwin L."/>
            <person name="Pitluck S."/>
            <person name="Davenport K."/>
            <person name="Detter J.C."/>
            <person name="Han C."/>
            <person name="Tapia R."/>
            <person name="Land M."/>
            <person name="Hauser L."/>
            <person name="Jeffries C."/>
            <person name="Kyrpides N."/>
            <person name="Ivanova N."/>
            <person name="Mikhailova N."/>
            <person name="Begemann M.B."/>
            <person name="Mormile M.R."/>
            <person name="Wall J.D."/>
            <person name="Elias D.A."/>
            <person name="Woyke T."/>
        </authorList>
    </citation>
    <scope>NUCLEOTIDE SEQUENCE [LARGE SCALE GENOMIC DNA]</scope>
    <source>
        <strain evidence="10">sapolanicus</strain>
    </source>
</reference>
<dbReference type="EMBL" id="CP002304">
    <property type="protein sequence ID" value="ADQ14032.1"/>
    <property type="molecule type" value="Genomic_DNA"/>
</dbReference>
<feature type="domain" description="TRAP C4-dicarboxylate transport system permease DctM subunit" evidence="8">
    <location>
        <begin position="7"/>
        <end position="415"/>
    </location>
</feature>
<feature type="transmembrane region" description="Helical" evidence="7">
    <location>
        <begin position="168"/>
        <end position="191"/>
    </location>
</feature>
<protein>
    <submittedName>
        <fullName evidence="9">TRAP dicarboxylate transporter, DctM subunit</fullName>
    </submittedName>
</protein>
<feature type="transmembrane region" description="Helical" evidence="7">
    <location>
        <begin position="6"/>
        <end position="34"/>
    </location>
</feature>
<dbReference type="PIRSF" id="PIRSF006066">
    <property type="entry name" value="HI0050"/>
    <property type="match status" value="1"/>
</dbReference>
<dbReference type="KEGG" id="has:Halsa_0567"/>
<keyword evidence="3" id="KW-0997">Cell inner membrane</keyword>
<evidence type="ECO:0000259" key="8">
    <source>
        <dbReference type="Pfam" id="PF06808"/>
    </source>
</evidence>
<keyword evidence="5 7" id="KW-1133">Transmembrane helix</keyword>
<dbReference type="RefSeq" id="WP_013405136.1">
    <property type="nucleotide sequence ID" value="NC_014654.1"/>
</dbReference>
<evidence type="ECO:0000256" key="5">
    <source>
        <dbReference type="ARBA" id="ARBA00022989"/>
    </source>
</evidence>
<feature type="transmembrane region" description="Helical" evidence="7">
    <location>
        <begin position="54"/>
        <end position="74"/>
    </location>
</feature>
<evidence type="ECO:0000256" key="4">
    <source>
        <dbReference type="ARBA" id="ARBA00022692"/>
    </source>
</evidence>
<comment type="subcellular location">
    <subcellularLocation>
        <location evidence="1">Cell inner membrane</location>
        <topology evidence="1">Multi-pass membrane protein</topology>
    </subcellularLocation>
</comment>
<feature type="transmembrane region" description="Helical" evidence="7">
    <location>
        <begin position="399"/>
        <end position="423"/>
    </location>
</feature>
<keyword evidence="2" id="KW-1003">Cell membrane</keyword>
<accession>E4RPK9</accession>
<evidence type="ECO:0000256" key="7">
    <source>
        <dbReference type="SAM" id="Phobius"/>
    </source>
</evidence>
<evidence type="ECO:0000256" key="3">
    <source>
        <dbReference type="ARBA" id="ARBA00022519"/>
    </source>
</evidence>
<dbReference type="InterPro" id="IPR004681">
    <property type="entry name" value="TRAP_DctM"/>
</dbReference>
<dbReference type="Pfam" id="PF06808">
    <property type="entry name" value="DctM"/>
    <property type="match status" value="1"/>
</dbReference>
<evidence type="ECO:0000313" key="9">
    <source>
        <dbReference type="EMBL" id="ADQ14032.1"/>
    </source>
</evidence>
<dbReference type="STRING" id="656519.Halsa_0567"/>
<dbReference type="Proteomes" id="UP000007434">
    <property type="component" value="Chromosome"/>
</dbReference>
<evidence type="ECO:0000256" key="6">
    <source>
        <dbReference type="ARBA" id="ARBA00023136"/>
    </source>
</evidence>
<dbReference type="AlphaFoldDB" id="E4RPK9"/>
<evidence type="ECO:0000256" key="2">
    <source>
        <dbReference type="ARBA" id="ARBA00022475"/>
    </source>
</evidence>
<sequence length="428" mass="46196">MILGAVVGIFLVSLLLKVPVAFSLILASSIPVFLDPGVRIAMMTSRFFAQMRSFPLLAIPLFILCGKLLGAGGATDDLVYISKVLVWRLRGAMAQVNVVASIFFAGISGSSVADVCSIGTVLIPGMKEEGYSAEFSASITAASAAIGNIIPPSILMIVYGAIAQTSIAALFLGGIIPGILIGLMQMIYCYYYARTRNVGGGEYNKKPTIEMKKKALKKAIFPASIFLIIIVGITSGVFTPSEAGAFAVIYSFVIIFFVYKKRNIKTYINVARQSAIDTATIYILICGASFFAWVLTYYRAMMPIVNLVQGAGVGQVPFLITIAILYVILGTFMEPASAMLIFVPLLRPIVTYLAINPVALGIITVMSIRVGTITPPYGLSTLMAAKIAEVSVPKMMKHILILLGFYMFVVFVLIFFQDIILFLPNIFL</sequence>
<dbReference type="NCBIfam" id="TIGR00786">
    <property type="entry name" value="dctM"/>
    <property type="match status" value="1"/>
</dbReference>
<evidence type="ECO:0000256" key="1">
    <source>
        <dbReference type="ARBA" id="ARBA00004429"/>
    </source>
</evidence>
<feature type="transmembrane region" description="Helical" evidence="7">
    <location>
        <begin position="318"/>
        <end position="346"/>
    </location>
</feature>
<keyword evidence="6 7" id="KW-0472">Membrane</keyword>
<feature type="transmembrane region" description="Helical" evidence="7">
    <location>
        <begin position="135"/>
        <end position="162"/>
    </location>
</feature>
<proteinExistence type="predicted"/>
<dbReference type="PANTHER" id="PTHR33362">
    <property type="entry name" value="SIALIC ACID TRAP TRANSPORTER PERMEASE PROTEIN SIAT-RELATED"/>
    <property type="match status" value="1"/>
</dbReference>
<dbReference type="PANTHER" id="PTHR33362:SF2">
    <property type="entry name" value="TRAP TRANSPORTER LARGE PERMEASE PROTEIN"/>
    <property type="match status" value="1"/>
</dbReference>
<feature type="transmembrane region" description="Helical" evidence="7">
    <location>
        <begin position="219"/>
        <end position="237"/>
    </location>
</feature>
<evidence type="ECO:0000313" key="10">
    <source>
        <dbReference type="Proteomes" id="UP000007434"/>
    </source>
</evidence>
<dbReference type="InterPro" id="IPR010656">
    <property type="entry name" value="DctM"/>
</dbReference>
<feature type="transmembrane region" description="Helical" evidence="7">
    <location>
        <begin position="94"/>
        <end position="123"/>
    </location>
</feature>
<name>E4RPK9_HALHG</name>
<feature type="transmembrane region" description="Helical" evidence="7">
    <location>
        <begin position="243"/>
        <end position="259"/>
    </location>
</feature>
<keyword evidence="10" id="KW-1185">Reference proteome</keyword>
<keyword evidence="4 7" id="KW-0812">Transmembrane</keyword>
<feature type="transmembrane region" description="Helical" evidence="7">
    <location>
        <begin position="279"/>
        <end position="298"/>
    </location>
</feature>